<dbReference type="Pfam" id="PF00091">
    <property type="entry name" value="Tubulin"/>
    <property type="match status" value="1"/>
</dbReference>
<dbReference type="InterPro" id="IPR036525">
    <property type="entry name" value="Tubulin/FtsZ_GTPase_sf"/>
</dbReference>
<dbReference type="EMBL" id="JAKMXF010000354">
    <property type="protein sequence ID" value="KAI6646560.1"/>
    <property type="molecule type" value="Genomic_DNA"/>
</dbReference>
<comment type="subcellular location">
    <subcellularLocation>
        <location evidence="2">Cytoplasm</location>
        <location evidence="2">Cytoskeleton</location>
    </subcellularLocation>
</comment>
<evidence type="ECO:0000256" key="11">
    <source>
        <dbReference type="ARBA" id="ARBA00023134"/>
    </source>
</evidence>
<dbReference type="Gene3D" id="1.10.287.600">
    <property type="entry name" value="Helix hairpin bin"/>
    <property type="match status" value="1"/>
</dbReference>
<evidence type="ECO:0000256" key="15">
    <source>
        <dbReference type="RuleBase" id="RU000352"/>
    </source>
</evidence>
<dbReference type="InterPro" id="IPR003008">
    <property type="entry name" value="Tubulin_FtsZ_GTPase"/>
</dbReference>
<dbReference type="SUPFAM" id="SSF52490">
    <property type="entry name" value="Tubulin nucleotide-binding domain-like"/>
    <property type="match status" value="1"/>
</dbReference>
<dbReference type="Gene3D" id="3.40.50.1440">
    <property type="entry name" value="Tubulin/FtsZ, GTPase domain"/>
    <property type="match status" value="1"/>
</dbReference>
<comment type="subunit">
    <text evidence="4 15">Dimer of alpha and beta chains. A typical microtubule is a hollow water-filled tube with an outer diameter of 25 nm and an inner diameter of 15 nM. Alpha-beta heterodimers associate head-to-tail to form protofilaments running lengthwise along the microtubule wall with the beta-tubulin subunit facing the microtubule plus end conferring a structural polarity. Microtubules usually have 13 protofilaments but different protofilament numbers can be found in some organisms and specialized cells.</text>
</comment>
<dbReference type="SMART" id="SM00865">
    <property type="entry name" value="Tubulin_C"/>
    <property type="match status" value="1"/>
</dbReference>
<dbReference type="CDD" id="cd02186">
    <property type="entry name" value="alpha_tubulin"/>
    <property type="match status" value="1"/>
</dbReference>
<feature type="domain" description="Tubulin/FtsZ GTPase" evidence="16">
    <location>
        <begin position="48"/>
        <end position="248"/>
    </location>
</feature>
<evidence type="ECO:0000256" key="2">
    <source>
        <dbReference type="ARBA" id="ARBA00004245"/>
    </source>
</evidence>
<dbReference type="AlphaFoldDB" id="A0AAV7JCQ8"/>
<comment type="caution">
    <text evidence="18">The sequence shown here is derived from an EMBL/GenBank/DDBJ whole genome shotgun (WGS) entry which is preliminary data.</text>
</comment>
<evidence type="ECO:0000259" key="17">
    <source>
        <dbReference type="SMART" id="SM00865"/>
    </source>
</evidence>
<evidence type="ECO:0000313" key="19">
    <source>
        <dbReference type="Proteomes" id="UP001165289"/>
    </source>
</evidence>
<reference evidence="18 19" key="1">
    <citation type="journal article" date="2023" name="BMC Biol.">
        <title>The compact genome of the sponge Oopsacas minuta (Hexactinellida) is lacking key metazoan core genes.</title>
        <authorList>
            <person name="Santini S."/>
            <person name="Schenkelaars Q."/>
            <person name="Jourda C."/>
            <person name="Duchesne M."/>
            <person name="Belahbib H."/>
            <person name="Rocher C."/>
            <person name="Selva M."/>
            <person name="Riesgo A."/>
            <person name="Vervoort M."/>
            <person name="Leys S.P."/>
            <person name="Kodjabachian L."/>
            <person name="Le Bivic A."/>
            <person name="Borchiellini C."/>
            <person name="Claverie J.M."/>
            <person name="Renard E."/>
        </authorList>
    </citation>
    <scope>NUCLEOTIDE SEQUENCE [LARGE SCALE GENOMIC DNA]</scope>
    <source>
        <strain evidence="18">SPO-2</strain>
    </source>
</reference>
<dbReference type="InterPro" id="IPR017975">
    <property type="entry name" value="Tubulin_CS"/>
</dbReference>
<gene>
    <name evidence="18" type="ORF">LOD99_12681</name>
</gene>
<dbReference type="InterPro" id="IPR018316">
    <property type="entry name" value="Tubulin/FtsZ_2-layer-sand-dom"/>
</dbReference>
<comment type="cofactor">
    <cofactor evidence="1">
        <name>Mg(2+)</name>
        <dbReference type="ChEBI" id="CHEBI:18420"/>
    </cofactor>
</comment>
<keyword evidence="8 15" id="KW-0547">Nucleotide-binding</keyword>
<dbReference type="GO" id="GO:0005200">
    <property type="term" value="F:structural constituent of cytoskeleton"/>
    <property type="evidence" value="ECO:0007669"/>
    <property type="project" value="InterPro"/>
</dbReference>
<organism evidence="18 19">
    <name type="scientific">Oopsacas minuta</name>
    <dbReference type="NCBI Taxonomy" id="111878"/>
    <lineage>
        <taxon>Eukaryota</taxon>
        <taxon>Metazoa</taxon>
        <taxon>Porifera</taxon>
        <taxon>Hexactinellida</taxon>
        <taxon>Hexasterophora</taxon>
        <taxon>Lyssacinosida</taxon>
        <taxon>Leucopsacidae</taxon>
        <taxon>Oopsacas</taxon>
    </lineage>
</organism>
<evidence type="ECO:0000256" key="13">
    <source>
        <dbReference type="ARBA" id="ARBA00034296"/>
    </source>
</evidence>
<keyword evidence="19" id="KW-1185">Reference proteome</keyword>
<dbReference type="PRINTS" id="PR01161">
    <property type="entry name" value="TUBULIN"/>
</dbReference>
<evidence type="ECO:0000256" key="8">
    <source>
        <dbReference type="ARBA" id="ARBA00022741"/>
    </source>
</evidence>
<evidence type="ECO:0000313" key="18">
    <source>
        <dbReference type="EMBL" id="KAI6646560.1"/>
    </source>
</evidence>
<dbReference type="PANTHER" id="PTHR11588">
    <property type="entry name" value="TUBULIN"/>
    <property type="match status" value="1"/>
</dbReference>
<proteinExistence type="inferred from homology"/>
<dbReference type="PROSITE" id="PS00228">
    <property type="entry name" value="TUBULIN_B_AUTOREG"/>
    <property type="match status" value="1"/>
</dbReference>
<evidence type="ECO:0000256" key="7">
    <source>
        <dbReference type="ARBA" id="ARBA00022723"/>
    </source>
</evidence>
<dbReference type="GO" id="GO:0046872">
    <property type="term" value="F:metal ion binding"/>
    <property type="evidence" value="ECO:0007669"/>
    <property type="project" value="UniProtKB-KW"/>
</dbReference>
<dbReference type="GO" id="GO:0005874">
    <property type="term" value="C:microtubule"/>
    <property type="evidence" value="ECO:0007669"/>
    <property type="project" value="UniProtKB-KW"/>
</dbReference>
<evidence type="ECO:0000256" key="9">
    <source>
        <dbReference type="ARBA" id="ARBA00022801"/>
    </source>
</evidence>
<dbReference type="FunFam" id="3.40.50.1440:FF:000011">
    <property type="entry name" value="Tubulin alpha chain"/>
    <property type="match status" value="1"/>
</dbReference>
<feature type="domain" description="Tubulin/FtsZ 2-layer sandwich" evidence="17">
    <location>
        <begin position="250"/>
        <end position="395"/>
    </location>
</feature>
<keyword evidence="11 15" id="KW-0342">GTP-binding</keyword>
<dbReference type="GO" id="GO:0005525">
    <property type="term" value="F:GTP binding"/>
    <property type="evidence" value="ECO:0007669"/>
    <property type="project" value="UniProtKB-UniRule"/>
</dbReference>
<dbReference type="InterPro" id="IPR013838">
    <property type="entry name" value="Beta-tubulin_BS"/>
</dbReference>
<evidence type="ECO:0000256" key="3">
    <source>
        <dbReference type="ARBA" id="ARBA00009636"/>
    </source>
</evidence>
<comment type="similarity">
    <text evidence="3 15">Belongs to the tubulin family.</text>
</comment>
<dbReference type="PROSITE" id="PS00227">
    <property type="entry name" value="TUBULIN"/>
    <property type="match status" value="1"/>
</dbReference>
<evidence type="ECO:0000256" key="6">
    <source>
        <dbReference type="ARBA" id="ARBA00022701"/>
    </source>
</evidence>
<dbReference type="SUPFAM" id="SSF55307">
    <property type="entry name" value="Tubulin C-terminal domain-like"/>
    <property type="match status" value="1"/>
</dbReference>
<dbReference type="GO" id="GO:0007017">
    <property type="term" value="P:microtubule-based process"/>
    <property type="evidence" value="ECO:0007669"/>
    <property type="project" value="InterPro"/>
</dbReference>
<protein>
    <recommendedName>
        <fullName evidence="15">Tubulin alpha chain</fullName>
    </recommendedName>
</protein>
<evidence type="ECO:0000256" key="12">
    <source>
        <dbReference type="ARBA" id="ARBA00023212"/>
    </source>
</evidence>
<dbReference type="InterPro" id="IPR000217">
    <property type="entry name" value="Tubulin"/>
</dbReference>
<evidence type="ECO:0000259" key="16">
    <source>
        <dbReference type="SMART" id="SM00864"/>
    </source>
</evidence>
<evidence type="ECO:0000256" key="4">
    <source>
        <dbReference type="ARBA" id="ARBA00011747"/>
    </source>
</evidence>
<keyword evidence="10" id="KW-0460">Magnesium</keyword>
<dbReference type="InterPro" id="IPR008280">
    <property type="entry name" value="Tub_FtsZ_C"/>
</dbReference>
<dbReference type="InterPro" id="IPR002452">
    <property type="entry name" value="Alpha_tubulin"/>
</dbReference>
<name>A0AAV7JCQ8_9METZ</name>
<keyword evidence="5" id="KW-0963">Cytoplasm</keyword>
<evidence type="ECO:0000256" key="1">
    <source>
        <dbReference type="ARBA" id="ARBA00001946"/>
    </source>
</evidence>
<dbReference type="Gene3D" id="3.30.1330.20">
    <property type="entry name" value="Tubulin/FtsZ, C-terminal domain"/>
    <property type="match status" value="1"/>
</dbReference>
<comment type="function">
    <text evidence="13 15">Tubulin is the major constituent of microtubules, a cylinder consisting of laterally associated linear protofilaments composed of alpha- and beta-tubulin heterodimers. Microtubules grow by the addition of GTP-tubulin dimers to the microtubule end, where a stabilizing cap forms. Below the cap, tubulin dimers are in GDP-bound state, owing to GTPase activity of alpha-tubulin.</text>
</comment>
<evidence type="ECO:0000256" key="5">
    <source>
        <dbReference type="ARBA" id="ARBA00022490"/>
    </source>
</evidence>
<dbReference type="Pfam" id="PF03953">
    <property type="entry name" value="Tubulin_C"/>
    <property type="match status" value="1"/>
</dbReference>
<comment type="catalytic activity">
    <reaction evidence="14">
        <text>GTP + H2O = GDP + phosphate + H(+)</text>
        <dbReference type="Rhea" id="RHEA:19669"/>
        <dbReference type="ChEBI" id="CHEBI:15377"/>
        <dbReference type="ChEBI" id="CHEBI:15378"/>
        <dbReference type="ChEBI" id="CHEBI:37565"/>
        <dbReference type="ChEBI" id="CHEBI:43474"/>
        <dbReference type="ChEBI" id="CHEBI:58189"/>
    </reaction>
    <physiologicalReaction direction="left-to-right" evidence="14">
        <dbReference type="Rhea" id="RHEA:19670"/>
    </physiologicalReaction>
</comment>
<evidence type="ECO:0000256" key="14">
    <source>
        <dbReference type="ARBA" id="ARBA00049117"/>
    </source>
</evidence>
<evidence type="ECO:0000256" key="10">
    <source>
        <dbReference type="ARBA" id="ARBA00022842"/>
    </source>
</evidence>
<keyword evidence="12" id="KW-0206">Cytoskeleton</keyword>
<sequence length="445" mass="49918">MREIISIHVGQAGCQIGNACWELYALEHGISSNGTMSDNSAKADMDSVGTFFQDTKTGQWVPRSVFVDLEPSVIDQIRTGPYRKMYHPSQLISGKEDAANNFSRGYNTAGRVMVADTMDRIRKEAEQCEDRPQGYFIFHSLGGGTGAGFGSLLTRELQTQFGSKTSKFEFGIIPAPQVSTSVVEPYNAVLSMESSSIEHYNVSFLFDNEAIYKISKNNLEVERPAYSNLNRLICQNVSSITSSLRFPGQLNVDLSEFEVNLVPFPKIHYPLSSYSPIISKGRASKCQFSVKEITTECFEPSNHMIVCDPRMHKYLSCCLLYRGDVLPRDATKSIEHIRNQSNFRFVDWIPCSFKVGITPQVPSVPIDSEMAQTPRSACLLSNSTAISDTLVRLGSKFDMMFSKRAFVHWFIGEGMEEGEFIDARESLEIITRDYTELIGDNDQEF</sequence>
<dbReference type="GO" id="GO:0016787">
    <property type="term" value="F:hydrolase activity"/>
    <property type="evidence" value="ECO:0007669"/>
    <property type="project" value="UniProtKB-KW"/>
</dbReference>
<keyword evidence="7" id="KW-0479">Metal-binding</keyword>
<keyword evidence="6 15" id="KW-0493">Microtubule</keyword>
<dbReference type="InterPro" id="IPR037103">
    <property type="entry name" value="Tubulin/FtsZ-like_C"/>
</dbReference>
<dbReference type="SMART" id="SM00864">
    <property type="entry name" value="Tubulin"/>
    <property type="match status" value="1"/>
</dbReference>
<dbReference type="InterPro" id="IPR023123">
    <property type="entry name" value="Tubulin_C"/>
</dbReference>
<accession>A0AAV7JCQ8</accession>
<dbReference type="PRINTS" id="PR01162">
    <property type="entry name" value="ALPHATUBULIN"/>
</dbReference>
<keyword evidence="9" id="KW-0378">Hydrolase</keyword>
<dbReference type="Proteomes" id="UP001165289">
    <property type="component" value="Unassembled WGS sequence"/>
</dbReference>